<keyword evidence="3 6" id="KW-0479">Metal-binding</keyword>
<protein>
    <recommendedName>
        <fullName evidence="6">Ribonuclease VapC</fullName>
        <shortName evidence="6">RNase VapC</shortName>
        <ecNumber evidence="6">3.1.-.-</ecNumber>
    </recommendedName>
    <alternativeName>
        <fullName evidence="6">Toxin VapC</fullName>
    </alternativeName>
</protein>
<dbReference type="InterPro" id="IPR002716">
    <property type="entry name" value="PIN_dom"/>
</dbReference>
<dbReference type="AlphaFoldDB" id="A0A9D2QF15"/>
<dbReference type="Pfam" id="PF01850">
    <property type="entry name" value="PIN"/>
    <property type="match status" value="1"/>
</dbReference>
<dbReference type="HAMAP" id="MF_00265">
    <property type="entry name" value="VapC_Nob1"/>
    <property type="match status" value="1"/>
</dbReference>
<accession>A0A9D2QF15</accession>
<dbReference type="EMBL" id="DWVP01000010">
    <property type="protein sequence ID" value="HJC84847.1"/>
    <property type="molecule type" value="Genomic_DNA"/>
</dbReference>
<dbReference type="InterPro" id="IPR022907">
    <property type="entry name" value="VapC_family"/>
</dbReference>
<dbReference type="EC" id="3.1.-.-" evidence="6"/>
<evidence type="ECO:0000313" key="9">
    <source>
        <dbReference type="Proteomes" id="UP000823858"/>
    </source>
</evidence>
<reference evidence="8" key="2">
    <citation type="submission" date="2021-04" db="EMBL/GenBank/DDBJ databases">
        <authorList>
            <person name="Gilroy R."/>
        </authorList>
    </citation>
    <scope>NUCLEOTIDE SEQUENCE</scope>
    <source>
        <strain evidence="8">ChiHjej13B12-4958</strain>
    </source>
</reference>
<dbReference type="PANTHER" id="PTHR35901">
    <property type="entry name" value="RIBONUCLEASE VAPC3"/>
    <property type="match status" value="1"/>
</dbReference>
<dbReference type="GO" id="GO:0000287">
    <property type="term" value="F:magnesium ion binding"/>
    <property type="evidence" value="ECO:0007669"/>
    <property type="project" value="UniProtKB-UniRule"/>
</dbReference>
<comment type="caution">
    <text evidence="8">The sequence shown here is derived from an EMBL/GenBank/DDBJ whole genome shotgun (WGS) entry which is preliminary data.</text>
</comment>
<evidence type="ECO:0000313" key="8">
    <source>
        <dbReference type="EMBL" id="HJC84847.1"/>
    </source>
</evidence>
<dbReference type="GO" id="GO:0004540">
    <property type="term" value="F:RNA nuclease activity"/>
    <property type="evidence" value="ECO:0007669"/>
    <property type="project" value="InterPro"/>
</dbReference>
<keyword evidence="1 6" id="KW-1277">Toxin-antitoxin system</keyword>
<evidence type="ECO:0000256" key="1">
    <source>
        <dbReference type="ARBA" id="ARBA00022649"/>
    </source>
</evidence>
<keyword evidence="6" id="KW-0800">Toxin</keyword>
<sequence>MIVVDASVWAVALTADSAEASAARQVLADDVHWAMPSHGPLETLRTIRRFEASGRLSPALSTAAIDAMCATELEVAEPSASLLRDVWALRHHISPYDAAYVALAARHDCPLVTFDKRLARAASDVGGEAVVPSPAPPPDH</sequence>
<evidence type="ECO:0000259" key="7">
    <source>
        <dbReference type="Pfam" id="PF01850"/>
    </source>
</evidence>
<evidence type="ECO:0000256" key="6">
    <source>
        <dbReference type="HAMAP-Rule" id="MF_00265"/>
    </source>
</evidence>
<dbReference type="SUPFAM" id="SSF88723">
    <property type="entry name" value="PIN domain-like"/>
    <property type="match status" value="1"/>
</dbReference>
<dbReference type="InterPro" id="IPR051619">
    <property type="entry name" value="TypeII_TA_RNase_PINc/VapC"/>
</dbReference>
<comment type="cofactor">
    <cofactor evidence="6">
        <name>Mg(2+)</name>
        <dbReference type="ChEBI" id="CHEBI:18420"/>
    </cofactor>
</comment>
<feature type="domain" description="PIN" evidence="7">
    <location>
        <begin position="2"/>
        <end position="122"/>
    </location>
</feature>
<evidence type="ECO:0000256" key="5">
    <source>
        <dbReference type="ARBA" id="ARBA00022842"/>
    </source>
</evidence>
<comment type="similarity">
    <text evidence="6">Belongs to the PINc/VapC protein family.</text>
</comment>
<keyword evidence="5 6" id="KW-0460">Magnesium</keyword>
<feature type="binding site" evidence="6">
    <location>
        <position position="5"/>
    </location>
    <ligand>
        <name>Mg(2+)</name>
        <dbReference type="ChEBI" id="CHEBI:18420"/>
    </ligand>
</feature>
<proteinExistence type="inferred from homology"/>
<reference evidence="8" key="1">
    <citation type="journal article" date="2021" name="PeerJ">
        <title>Extensive microbial diversity within the chicken gut microbiome revealed by metagenomics and culture.</title>
        <authorList>
            <person name="Gilroy R."/>
            <person name="Ravi A."/>
            <person name="Getino M."/>
            <person name="Pursley I."/>
            <person name="Horton D.L."/>
            <person name="Alikhan N.F."/>
            <person name="Baker D."/>
            <person name="Gharbi K."/>
            <person name="Hall N."/>
            <person name="Watson M."/>
            <person name="Adriaenssens E.M."/>
            <person name="Foster-Nyarko E."/>
            <person name="Jarju S."/>
            <person name="Secka A."/>
            <person name="Antonio M."/>
            <person name="Oren A."/>
            <person name="Chaudhuri R.R."/>
            <person name="La Ragione R."/>
            <person name="Hildebrand F."/>
            <person name="Pallen M.J."/>
        </authorList>
    </citation>
    <scope>NUCLEOTIDE SEQUENCE</scope>
    <source>
        <strain evidence="8">ChiHjej13B12-4958</strain>
    </source>
</reference>
<keyword evidence="4 6" id="KW-0378">Hydrolase</keyword>
<dbReference type="Proteomes" id="UP000823858">
    <property type="component" value="Unassembled WGS sequence"/>
</dbReference>
<dbReference type="Gene3D" id="3.40.50.1010">
    <property type="entry name" value="5'-nuclease"/>
    <property type="match status" value="1"/>
</dbReference>
<dbReference type="InterPro" id="IPR044153">
    <property type="entry name" value="PIN_Pae0151-like"/>
</dbReference>
<name>A0A9D2QF15_9CORY</name>
<dbReference type="CDD" id="cd09873">
    <property type="entry name" value="PIN_Pae0151-like"/>
    <property type="match status" value="1"/>
</dbReference>
<evidence type="ECO:0000256" key="3">
    <source>
        <dbReference type="ARBA" id="ARBA00022723"/>
    </source>
</evidence>
<feature type="binding site" evidence="6">
    <location>
        <position position="97"/>
    </location>
    <ligand>
        <name>Mg(2+)</name>
        <dbReference type="ChEBI" id="CHEBI:18420"/>
    </ligand>
</feature>
<dbReference type="InterPro" id="IPR029060">
    <property type="entry name" value="PIN-like_dom_sf"/>
</dbReference>
<dbReference type="GO" id="GO:0090729">
    <property type="term" value="F:toxin activity"/>
    <property type="evidence" value="ECO:0007669"/>
    <property type="project" value="UniProtKB-KW"/>
</dbReference>
<evidence type="ECO:0000256" key="4">
    <source>
        <dbReference type="ARBA" id="ARBA00022801"/>
    </source>
</evidence>
<keyword evidence="2 6" id="KW-0540">Nuclease</keyword>
<gene>
    <name evidence="6" type="primary">vapC</name>
    <name evidence="8" type="ORF">H9751_04750</name>
</gene>
<organism evidence="8 9">
    <name type="scientific">Candidatus Corynebacterium faecigallinarum</name>
    <dbReference type="NCBI Taxonomy" id="2838528"/>
    <lineage>
        <taxon>Bacteria</taxon>
        <taxon>Bacillati</taxon>
        <taxon>Actinomycetota</taxon>
        <taxon>Actinomycetes</taxon>
        <taxon>Mycobacteriales</taxon>
        <taxon>Corynebacteriaceae</taxon>
        <taxon>Corynebacterium</taxon>
    </lineage>
</organism>
<dbReference type="GO" id="GO:0016787">
    <property type="term" value="F:hydrolase activity"/>
    <property type="evidence" value="ECO:0007669"/>
    <property type="project" value="UniProtKB-KW"/>
</dbReference>
<evidence type="ECO:0000256" key="2">
    <source>
        <dbReference type="ARBA" id="ARBA00022722"/>
    </source>
</evidence>
<comment type="function">
    <text evidence="6">Toxic component of a toxin-antitoxin (TA) system. An RNase.</text>
</comment>
<dbReference type="PANTHER" id="PTHR35901:SF1">
    <property type="entry name" value="EXONUCLEASE VAPC9"/>
    <property type="match status" value="1"/>
</dbReference>